<gene>
    <name evidence="1" type="ORF">ACFPQ4_00430</name>
</gene>
<comment type="caution">
    <text evidence="1">The sequence shown here is derived from an EMBL/GenBank/DDBJ whole genome shotgun (WGS) entry which is preliminary data.</text>
</comment>
<accession>A0ABW0QT35</accession>
<evidence type="ECO:0000313" key="1">
    <source>
        <dbReference type="EMBL" id="MFC5527928.1"/>
    </source>
</evidence>
<sequence length="172" mass="20511">MWDSAVAGKSDYDALFFPWFDMPDYRMPVPDDFKLTKDELELKEKFNLDDEQLRWRRYTIRNDFDGDEKHFRQEYPSTPEEAFLVTGRTVFNQDKLDAMTHHTRAGKRYEIIPSPVEGEANEWTKVELVEDERGELEIFNDPDPDLEYCRSQRSQYVAQCYVLPESLLPRQL</sequence>
<organism evidence="1 2">
    <name type="scientific">Cohnella yongneupensis</name>
    <dbReference type="NCBI Taxonomy" id="425006"/>
    <lineage>
        <taxon>Bacteria</taxon>
        <taxon>Bacillati</taxon>
        <taxon>Bacillota</taxon>
        <taxon>Bacilli</taxon>
        <taxon>Bacillales</taxon>
        <taxon>Paenibacillaceae</taxon>
        <taxon>Cohnella</taxon>
    </lineage>
</organism>
<reference evidence="2" key="1">
    <citation type="journal article" date="2019" name="Int. J. Syst. Evol. Microbiol.">
        <title>The Global Catalogue of Microorganisms (GCM) 10K type strain sequencing project: providing services to taxonomists for standard genome sequencing and annotation.</title>
        <authorList>
            <consortium name="The Broad Institute Genomics Platform"/>
            <consortium name="The Broad Institute Genome Sequencing Center for Infectious Disease"/>
            <person name="Wu L."/>
            <person name="Ma J."/>
        </authorList>
    </citation>
    <scope>NUCLEOTIDE SEQUENCE [LARGE SCALE GENOMIC DNA]</scope>
    <source>
        <strain evidence="2">CGMCC 1.18578</strain>
    </source>
</reference>
<name>A0ABW0QT35_9BACL</name>
<evidence type="ECO:0000313" key="2">
    <source>
        <dbReference type="Proteomes" id="UP001596108"/>
    </source>
</evidence>
<proteinExistence type="predicted"/>
<dbReference type="Proteomes" id="UP001596108">
    <property type="component" value="Unassembled WGS sequence"/>
</dbReference>
<dbReference type="EMBL" id="JBHSNC010000001">
    <property type="protein sequence ID" value="MFC5527928.1"/>
    <property type="molecule type" value="Genomic_DNA"/>
</dbReference>
<keyword evidence="2" id="KW-1185">Reference proteome</keyword>
<dbReference type="RefSeq" id="WP_378109732.1">
    <property type="nucleotide sequence ID" value="NZ_JBHSNC010000001.1"/>
</dbReference>
<protein>
    <submittedName>
        <fullName evidence="1">Uncharacterized protein</fullName>
    </submittedName>
</protein>